<dbReference type="EMBL" id="LT934425">
    <property type="protein sequence ID" value="SOH03881.1"/>
    <property type="molecule type" value="Genomic_DNA"/>
</dbReference>
<dbReference type="RefSeq" id="WP_197705369.1">
    <property type="nucleotide sequence ID" value="NZ_CP049055.1"/>
</dbReference>
<organism evidence="1">
    <name type="scientific">Kuenenia stuttgartiensis</name>
    <dbReference type="NCBI Taxonomy" id="174633"/>
    <lineage>
        <taxon>Bacteria</taxon>
        <taxon>Pseudomonadati</taxon>
        <taxon>Planctomycetota</taxon>
        <taxon>Candidatus Brocadiia</taxon>
        <taxon>Candidatus Brocadiales</taxon>
        <taxon>Candidatus Brocadiaceae</taxon>
        <taxon>Candidatus Kuenenia</taxon>
    </lineage>
</organism>
<name>Q1PZ53_KUEST</name>
<reference evidence="1" key="2">
    <citation type="submission" date="2006-01" db="EMBL/GenBank/DDBJ databases">
        <authorList>
            <person name="Genoscope"/>
        </authorList>
    </citation>
    <scope>NUCLEOTIDE SEQUENCE</scope>
</reference>
<dbReference type="EMBL" id="CP049055">
    <property type="protein sequence ID" value="QII10274.1"/>
    <property type="molecule type" value="Genomic_DNA"/>
</dbReference>
<dbReference type="KEGG" id="kst:KSMBR1_1381"/>
<dbReference type="Proteomes" id="UP000221734">
    <property type="component" value="Chromosome Kuenenia_stuttgartiensis_MBR1"/>
</dbReference>
<evidence type="ECO:0000313" key="5">
    <source>
        <dbReference type="Proteomes" id="UP000501926"/>
    </source>
</evidence>
<reference evidence="3" key="4">
    <citation type="submission" date="2017-10" db="EMBL/GenBank/DDBJ databases">
        <authorList>
            <person name="Banno H."/>
            <person name="Chua N.-H."/>
        </authorList>
    </citation>
    <scope>NUCLEOTIDE SEQUENCE [LARGE SCALE GENOMIC DNA]</scope>
    <source>
        <strain evidence="3">Kuenenia_mbr1_ru-nijmegen</strain>
    </source>
</reference>
<keyword evidence="4" id="KW-1185">Reference proteome</keyword>
<evidence type="ECO:0000313" key="4">
    <source>
        <dbReference type="Proteomes" id="UP000221734"/>
    </source>
</evidence>
<evidence type="ECO:0008006" key="6">
    <source>
        <dbReference type="Google" id="ProtNLM"/>
    </source>
</evidence>
<dbReference type="SUPFAM" id="SSF55874">
    <property type="entry name" value="ATPase domain of HSP90 chaperone/DNA topoisomerase II/histidine kinase"/>
    <property type="match status" value="1"/>
</dbReference>
<reference evidence="2 5" key="5">
    <citation type="submission" date="2020-02" db="EMBL/GenBank/DDBJ databases">
        <title>Newly sequenced genome of strain CSTR1 showed variability in Candidatus Kuenenia stuttgartiensis genomes.</title>
        <authorList>
            <person name="Ding C."/>
            <person name="Adrian L."/>
        </authorList>
    </citation>
    <scope>NUCLEOTIDE SEQUENCE [LARGE SCALE GENOMIC DNA]</scope>
    <source>
        <strain evidence="2 5">CSTR1</strain>
    </source>
</reference>
<protein>
    <recommendedName>
        <fullName evidence="6">Histidine kinase/HSP90-like ATPase domain-containing protein</fullName>
    </recommendedName>
</protein>
<sequence length="253" mass="28733">MKITLSIPTINDYTTADFDVLFNLWNQVNNDNLDVTFEFNRCRFLRHNAVAFLGGLTRLIQARGGIVRFDLDTIHPKIKVNLEQNGFFSTLGFGGAPWSGNSIPYREDFCQDKVVLVDYLKTNWLGRGWVPVSEMLKDAIVGRVWEIYANAFEHGQSPIGIFSCGQHYPNKHELKLSVVDFGVGIPSNVRMFFKHDPRAHSLNAASCLKWAFQRGTTTKPNNRGLGLDLLKEFVKINKGKLEVFSHEGYAIHR</sequence>
<reference evidence="4" key="3">
    <citation type="submission" date="2017-10" db="EMBL/GenBank/DDBJ databases">
        <authorList>
            <person name="Frank J."/>
        </authorList>
    </citation>
    <scope>NUCLEOTIDE SEQUENCE [LARGE SCALE GENOMIC DNA]</scope>
</reference>
<gene>
    <name evidence="2" type="ORF">KsCSTR_08950</name>
    <name evidence="3" type="ORF">KSMBR1_1381</name>
    <name evidence="1" type="ORF">kustd1614</name>
</gene>
<evidence type="ECO:0000313" key="2">
    <source>
        <dbReference type="EMBL" id="QII10274.1"/>
    </source>
</evidence>
<dbReference type="EMBL" id="CT573072">
    <property type="protein sequence ID" value="CAJ72359.1"/>
    <property type="molecule type" value="Genomic_DNA"/>
</dbReference>
<dbReference type="InterPro" id="IPR036890">
    <property type="entry name" value="HATPase_C_sf"/>
</dbReference>
<evidence type="ECO:0000313" key="3">
    <source>
        <dbReference type="EMBL" id="SOH03881.1"/>
    </source>
</evidence>
<dbReference type="Proteomes" id="UP000501926">
    <property type="component" value="Chromosome"/>
</dbReference>
<accession>Q1PZ53</accession>
<dbReference type="Gene3D" id="3.30.565.10">
    <property type="entry name" value="Histidine kinase-like ATPase, C-terminal domain"/>
    <property type="match status" value="1"/>
</dbReference>
<dbReference type="AlphaFoldDB" id="Q1PZ53"/>
<evidence type="ECO:0000313" key="1">
    <source>
        <dbReference type="EMBL" id="CAJ72359.1"/>
    </source>
</evidence>
<proteinExistence type="predicted"/>
<reference evidence="1" key="1">
    <citation type="journal article" date="2006" name="Nature">
        <title>Deciphering the evolution and metabolism of an anammox bacterium from a community genome.</title>
        <authorList>
            <person name="Strous M."/>
            <person name="Pelletier E."/>
            <person name="Mangenot S."/>
            <person name="Rattei T."/>
            <person name="Lehner A."/>
            <person name="Taylor M.W."/>
            <person name="Horn M."/>
            <person name="Daims H."/>
            <person name="Bartol-Mavel D."/>
            <person name="Wincker P."/>
            <person name="Barbe V."/>
            <person name="Fonknechten N."/>
            <person name="Vallenet D."/>
            <person name="Segurens B."/>
            <person name="Schenowitz-Truong C."/>
            <person name="Medigue C."/>
            <person name="Collingro A."/>
            <person name="Snel B."/>
            <person name="Dutilh B.E."/>
            <person name="OpDenCamp H.J.M."/>
            <person name="vanDerDrift C."/>
            <person name="Cirpus I."/>
            <person name="vanDePas-Schoonen K.T."/>
            <person name="Harhangi H.R."/>
            <person name="vanNiftrik L."/>
            <person name="Schmid M."/>
            <person name="Keltjens J."/>
            <person name="vanDeVossenberg J."/>
            <person name="Kartal B."/>
            <person name="Meier H."/>
            <person name="Frishman D."/>
            <person name="Huynen M.A."/>
            <person name="Mewes H."/>
            <person name="Weissenbach J."/>
            <person name="Jetten M.S.M."/>
            <person name="Wagner M."/>
            <person name="LePaslier D."/>
        </authorList>
    </citation>
    <scope>NUCLEOTIDE SEQUENCE</scope>
</reference>